<comment type="caution">
    <text evidence="11">The sequence shown here is derived from an EMBL/GenBank/DDBJ whole genome shotgun (WGS) entry which is preliminary data.</text>
</comment>
<dbReference type="PROSITE" id="PS51007">
    <property type="entry name" value="CYTC"/>
    <property type="match status" value="2"/>
</dbReference>
<evidence type="ECO:0000256" key="8">
    <source>
        <dbReference type="PIRSR" id="PIRSR000294-1"/>
    </source>
</evidence>
<dbReference type="AlphaFoldDB" id="A0A9D7XDQ4"/>
<feature type="domain" description="Cytochrome c" evidence="10">
    <location>
        <begin position="204"/>
        <end position="326"/>
    </location>
</feature>
<name>A0A9D7XDQ4_9BACT</name>
<keyword evidence="5" id="KW-0574">Periplasm</keyword>
<dbReference type="Gene3D" id="1.10.760.10">
    <property type="entry name" value="Cytochrome c-like domain"/>
    <property type="match status" value="2"/>
</dbReference>
<dbReference type="GO" id="GO:0046872">
    <property type="term" value="F:metal ion binding"/>
    <property type="evidence" value="ECO:0007669"/>
    <property type="project" value="UniProtKB-KW"/>
</dbReference>
<dbReference type="InterPro" id="IPR051395">
    <property type="entry name" value="Cytochrome_c_Peroxidase/MauG"/>
</dbReference>
<dbReference type="Pfam" id="PF03150">
    <property type="entry name" value="CCP_MauG"/>
    <property type="match status" value="1"/>
</dbReference>
<comment type="PTM">
    <text evidence="8">Binds 2 heme groups per subunit.</text>
</comment>
<feature type="domain" description="Cytochrome c" evidence="10">
    <location>
        <begin position="52"/>
        <end position="160"/>
    </location>
</feature>
<dbReference type="InterPro" id="IPR004852">
    <property type="entry name" value="Di-haem_cyt_c_peroxidsae"/>
</dbReference>
<feature type="binding site" description="covalent" evidence="8">
    <location>
        <position position="77"/>
    </location>
    <ligand>
        <name>heme c</name>
        <dbReference type="ChEBI" id="CHEBI:61717"/>
        <label>1</label>
    </ligand>
</feature>
<keyword evidence="6" id="KW-0560">Oxidoreductase</keyword>
<dbReference type="Proteomes" id="UP000808349">
    <property type="component" value="Unassembled WGS sequence"/>
</dbReference>
<keyword evidence="11" id="KW-0575">Peroxidase</keyword>
<feature type="binding site" description="axial binding residue" evidence="9">
    <location>
        <position position="78"/>
    </location>
    <ligand>
        <name>heme c</name>
        <dbReference type="ChEBI" id="CHEBI:61717"/>
        <label>1</label>
    </ligand>
    <ligandPart>
        <name>Fe</name>
        <dbReference type="ChEBI" id="CHEBI:18248"/>
    </ligandPart>
</feature>
<evidence type="ECO:0000256" key="4">
    <source>
        <dbReference type="ARBA" id="ARBA00022729"/>
    </source>
</evidence>
<evidence type="ECO:0000256" key="5">
    <source>
        <dbReference type="ARBA" id="ARBA00022764"/>
    </source>
</evidence>
<dbReference type="InterPro" id="IPR009056">
    <property type="entry name" value="Cyt_c-like_dom"/>
</dbReference>
<evidence type="ECO:0000256" key="9">
    <source>
        <dbReference type="PIRSR" id="PIRSR000294-2"/>
    </source>
</evidence>
<dbReference type="GO" id="GO:0009055">
    <property type="term" value="F:electron transfer activity"/>
    <property type="evidence" value="ECO:0007669"/>
    <property type="project" value="InterPro"/>
</dbReference>
<feature type="binding site" description="covalent" evidence="8">
    <location>
        <position position="220"/>
    </location>
    <ligand>
        <name>heme c</name>
        <dbReference type="ChEBI" id="CHEBI:61717"/>
        <label>2</label>
    </ligand>
</feature>
<evidence type="ECO:0000313" key="11">
    <source>
        <dbReference type="EMBL" id="MBK9716905.1"/>
    </source>
</evidence>
<protein>
    <submittedName>
        <fullName evidence="11">Cytochrome-c peroxidase</fullName>
    </submittedName>
</protein>
<feature type="binding site" description="covalent" evidence="8">
    <location>
        <position position="74"/>
    </location>
    <ligand>
        <name>heme c</name>
        <dbReference type="ChEBI" id="CHEBI:61717"/>
        <label>1</label>
    </ligand>
</feature>
<keyword evidence="3 9" id="KW-0479">Metal-binding</keyword>
<evidence type="ECO:0000256" key="6">
    <source>
        <dbReference type="ARBA" id="ARBA00023002"/>
    </source>
</evidence>
<dbReference type="InterPro" id="IPR036909">
    <property type="entry name" value="Cyt_c-like_dom_sf"/>
</dbReference>
<dbReference type="SUPFAM" id="SSF46626">
    <property type="entry name" value="Cytochrome c"/>
    <property type="match status" value="2"/>
</dbReference>
<keyword evidence="7 9" id="KW-0408">Iron</keyword>
<dbReference type="InterPro" id="IPR026259">
    <property type="entry name" value="MauG/Cytc_peroxidase"/>
</dbReference>
<dbReference type="GO" id="GO:0020037">
    <property type="term" value="F:heme binding"/>
    <property type="evidence" value="ECO:0007669"/>
    <property type="project" value="InterPro"/>
</dbReference>
<dbReference type="GO" id="GO:0042597">
    <property type="term" value="C:periplasmic space"/>
    <property type="evidence" value="ECO:0007669"/>
    <property type="project" value="UniProtKB-SubCell"/>
</dbReference>
<dbReference type="PIRSF" id="PIRSF000294">
    <property type="entry name" value="Cytochrome-c_peroxidase"/>
    <property type="match status" value="1"/>
</dbReference>
<dbReference type="Pfam" id="PF00034">
    <property type="entry name" value="Cytochrom_C"/>
    <property type="match status" value="1"/>
</dbReference>
<dbReference type="GO" id="GO:0004130">
    <property type="term" value="F:cytochrome-c peroxidase activity"/>
    <property type="evidence" value="ECO:0007669"/>
    <property type="project" value="TreeGrafter"/>
</dbReference>
<evidence type="ECO:0000313" key="12">
    <source>
        <dbReference type="Proteomes" id="UP000808349"/>
    </source>
</evidence>
<organism evidence="11 12">
    <name type="scientific">Candidatus Defluviibacterium haderslevense</name>
    <dbReference type="NCBI Taxonomy" id="2981993"/>
    <lineage>
        <taxon>Bacteria</taxon>
        <taxon>Pseudomonadati</taxon>
        <taxon>Bacteroidota</taxon>
        <taxon>Saprospiria</taxon>
        <taxon>Saprospirales</taxon>
        <taxon>Saprospiraceae</taxon>
        <taxon>Candidatus Defluviibacterium</taxon>
    </lineage>
</organism>
<sequence length="338" mass="38436">MKKYSILFGLIILVWACQKDENKLNNTDEYFLKVPIGFPDPNIPDDNKLTRSRIALGKQIFYDPILSKDSTRSCGSCHNQYLAFADSSAVSFGIEQREGIRNSPSIANVAYQKALLREGGVPTLEMQVLVPIQDHNEFNYNMLLIVDRMKRMPAYVEAAQKAFNREIDPFVITRSIAAFERTLLSGNSPFDQWFYQKKNNAVGETVIRGFSLFTSERLNCTKCHNGFLFTDQSFTNNGLYIDYPDSGRIRLTGLEVDRAVFKVPSLRNVGLTAPYMHDGNFKTLDAVIDHYQTGGKDHPNKSIFLKPFILSAQERLDLLAFLNSLSDLEFIKNPEFKL</sequence>
<evidence type="ECO:0000256" key="7">
    <source>
        <dbReference type="ARBA" id="ARBA00023004"/>
    </source>
</evidence>
<evidence type="ECO:0000256" key="2">
    <source>
        <dbReference type="ARBA" id="ARBA00022617"/>
    </source>
</evidence>
<accession>A0A9D7XDQ4</accession>
<dbReference type="PANTHER" id="PTHR30600">
    <property type="entry name" value="CYTOCHROME C PEROXIDASE-RELATED"/>
    <property type="match status" value="1"/>
</dbReference>
<proteinExistence type="predicted"/>
<evidence type="ECO:0000256" key="3">
    <source>
        <dbReference type="ARBA" id="ARBA00022723"/>
    </source>
</evidence>
<keyword evidence="2 8" id="KW-0349">Heme</keyword>
<comment type="cofactor">
    <cofactor evidence="8">
        <name>heme</name>
        <dbReference type="ChEBI" id="CHEBI:30413"/>
    </cofactor>
    <text evidence="8">Binds 2 heme groups.</text>
</comment>
<keyword evidence="4" id="KW-0732">Signal</keyword>
<feature type="binding site" description="axial binding residue" evidence="9">
    <location>
        <position position="224"/>
    </location>
    <ligand>
        <name>heme c</name>
        <dbReference type="ChEBI" id="CHEBI:61717"/>
        <label>2</label>
    </ligand>
    <ligandPart>
        <name>Fe</name>
        <dbReference type="ChEBI" id="CHEBI:18248"/>
    </ligandPart>
</feature>
<gene>
    <name evidence="11" type="ORF">IPO85_05205</name>
</gene>
<evidence type="ECO:0000256" key="1">
    <source>
        <dbReference type="ARBA" id="ARBA00004418"/>
    </source>
</evidence>
<evidence type="ECO:0000259" key="10">
    <source>
        <dbReference type="PROSITE" id="PS51007"/>
    </source>
</evidence>
<dbReference type="EMBL" id="JADKFW010000004">
    <property type="protein sequence ID" value="MBK9716905.1"/>
    <property type="molecule type" value="Genomic_DNA"/>
</dbReference>
<feature type="binding site" description="covalent" evidence="8">
    <location>
        <position position="223"/>
    </location>
    <ligand>
        <name>heme c</name>
        <dbReference type="ChEBI" id="CHEBI:61717"/>
        <label>2</label>
    </ligand>
</feature>
<reference evidence="11 12" key="1">
    <citation type="submission" date="2020-10" db="EMBL/GenBank/DDBJ databases">
        <title>Connecting structure to function with the recovery of over 1000 high-quality activated sludge metagenome-assembled genomes encoding full-length rRNA genes using long-read sequencing.</title>
        <authorList>
            <person name="Singleton C.M."/>
            <person name="Petriglieri F."/>
            <person name="Kristensen J.M."/>
            <person name="Kirkegaard R.H."/>
            <person name="Michaelsen T.Y."/>
            <person name="Andersen M.H."/>
            <person name="Karst S.M."/>
            <person name="Dueholm M.S."/>
            <person name="Nielsen P.H."/>
            <person name="Albertsen M."/>
        </authorList>
    </citation>
    <scope>NUCLEOTIDE SEQUENCE [LARGE SCALE GENOMIC DNA]</scope>
    <source>
        <strain evidence="11">Ribe_18-Q3-R11-54_BAT3C.373</strain>
    </source>
</reference>
<comment type="subcellular location">
    <subcellularLocation>
        <location evidence="1">Periplasm</location>
    </subcellularLocation>
</comment>